<dbReference type="OrthoDB" id="9762883at2"/>
<accession>A0A174BI57</accession>
<gene>
    <name evidence="1" type="ORF">ERS852471_00786</name>
</gene>
<sequence>MKSEVIIDSKNGRVTREEKEDIVCLKGNKINEDSNFIENLCIDIKSDVIGEKEFPLKIGGYNFKLFLGHFCNEYIEDILICGESGGSGNYAIANIYHYQDGKLLEIFNSDTFSDKYKYKCRYLKDCKIELICDKLQKKYIIDIGTIDKNYLEQIYSIDGKIITDSDPSVSYVTDIYPIIDLNTNLMRVEAYQRVIGIVNASTIGEIISIISLEECRTKVIEQFAATDGENISELSRGNDLRDDIISKLPDDITLINLNKFGGRNGLIKADIDGDGNEEILCAYKYKDVQYLSAFREIDGAVKFLDNIDGTGYDISDLIIDKIKQKGGESIIVGWRIGGIWSVLDILDFREGKFIKALKGDKLNYSKIELCDSSNTRGGKNIALWTHETGEAYNVQIYTLRGETLEKTYKDDKEYFLRVEEYYKNLINKSRETPQYLYYLIQAQCRAGKKKEAIDNINRALKNPNPFPSIQELKRLRKSISK</sequence>
<dbReference type="AlphaFoldDB" id="A0A174BI57"/>
<protein>
    <submittedName>
        <fullName evidence="1">KWG repeat-containing protein</fullName>
    </submittedName>
</protein>
<reference evidence="1 2" key="1">
    <citation type="submission" date="2015-09" db="EMBL/GenBank/DDBJ databases">
        <authorList>
            <consortium name="Pathogen Informatics"/>
        </authorList>
    </citation>
    <scope>NUCLEOTIDE SEQUENCE [LARGE SCALE GENOMIC DNA]</scope>
    <source>
        <strain evidence="1 2">2789STDY5834856</strain>
    </source>
</reference>
<evidence type="ECO:0000313" key="2">
    <source>
        <dbReference type="Proteomes" id="UP000095594"/>
    </source>
</evidence>
<dbReference type="Proteomes" id="UP000095594">
    <property type="component" value="Unassembled WGS sequence"/>
</dbReference>
<name>A0A174BI57_9CLOT</name>
<evidence type="ECO:0000313" key="1">
    <source>
        <dbReference type="EMBL" id="CUN99869.1"/>
    </source>
</evidence>
<organism evidence="1 2">
    <name type="scientific">Clostridium disporicum</name>
    <dbReference type="NCBI Taxonomy" id="84024"/>
    <lineage>
        <taxon>Bacteria</taxon>
        <taxon>Bacillati</taxon>
        <taxon>Bacillota</taxon>
        <taxon>Clostridia</taxon>
        <taxon>Eubacteriales</taxon>
        <taxon>Clostridiaceae</taxon>
        <taxon>Clostridium</taxon>
    </lineage>
</organism>
<dbReference type="RefSeq" id="WP_055264129.1">
    <property type="nucleotide sequence ID" value="NZ_CABIXQ010000004.1"/>
</dbReference>
<proteinExistence type="predicted"/>
<dbReference type="EMBL" id="CYZX01000004">
    <property type="protein sequence ID" value="CUN99869.1"/>
    <property type="molecule type" value="Genomic_DNA"/>
</dbReference>